<organism evidence="1 2">
    <name type="scientific">Rhodoferax mekongensis</name>
    <dbReference type="NCBI Taxonomy" id="3068341"/>
    <lineage>
        <taxon>Bacteria</taxon>
        <taxon>Pseudomonadati</taxon>
        <taxon>Pseudomonadota</taxon>
        <taxon>Betaproteobacteria</taxon>
        <taxon>Burkholderiales</taxon>
        <taxon>Comamonadaceae</taxon>
        <taxon>Rhodoferax</taxon>
    </lineage>
</organism>
<evidence type="ECO:0000313" key="2">
    <source>
        <dbReference type="Proteomes" id="UP001302257"/>
    </source>
</evidence>
<dbReference type="EMBL" id="CP132507">
    <property type="protein sequence ID" value="WNO06001.1"/>
    <property type="molecule type" value="Genomic_DNA"/>
</dbReference>
<reference evidence="1 2" key="1">
    <citation type="submission" date="2023-08" db="EMBL/GenBank/DDBJ databases">
        <title>Rhodoferax potami sp. nov. and Rhodoferax mekongensis sp. nov., isolated from the Mekong River in Thailand.</title>
        <authorList>
            <person name="Kitikhun S."/>
            <person name="Charoenyingcharoen P."/>
            <person name="Siriarchawattana P."/>
            <person name="Likhitrattanapisal S."/>
            <person name="Nilsakha T."/>
            <person name="Chanpet A."/>
            <person name="Rattanawaree P."/>
            <person name="Ingsriswang S."/>
        </authorList>
    </citation>
    <scope>NUCLEOTIDE SEQUENCE [LARGE SCALE GENOMIC DNA]</scope>
    <source>
        <strain evidence="1 2">TBRC 17307</strain>
    </source>
</reference>
<gene>
    <name evidence="1" type="ORF">RAN89_06115</name>
</gene>
<sequence length="115" mass="13523">MSKEIKPGQWFATGTYLINGFGGHPKRCTRVSKSRVYYVRWYEDPERYLESEKREQYCDISSCQFISDTREEVEAIHALGIKQYDEINETTAAIRLRYQEQLKALRESFRKGGGE</sequence>
<accession>A0ABZ0B3Q9</accession>
<evidence type="ECO:0008006" key="3">
    <source>
        <dbReference type="Google" id="ProtNLM"/>
    </source>
</evidence>
<dbReference type="RefSeq" id="WP_313868723.1">
    <property type="nucleotide sequence ID" value="NZ_CP132507.1"/>
</dbReference>
<keyword evidence="2" id="KW-1185">Reference proteome</keyword>
<dbReference type="Proteomes" id="UP001302257">
    <property type="component" value="Chromosome"/>
</dbReference>
<name>A0ABZ0B3Q9_9BURK</name>
<proteinExistence type="predicted"/>
<evidence type="ECO:0000313" key="1">
    <source>
        <dbReference type="EMBL" id="WNO06001.1"/>
    </source>
</evidence>
<protein>
    <recommendedName>
        <fullName evidence="3">DUF4222 domain-containing protein</fullName>
    </recommendedName>
</protein>